<gene>
    <name evidence="4" type="ORF">OFLC_LOCUS8916</name>
</gene>
<name>A0A3P7WVN7_9BILA</name>
<dbReference type="InterPro" id="IPR016698">
    <property type="entry name" value="Numb/numb-like"/>
</dbReference>
<dbReference type="Pfam" id="PF00640">
    <property type="entry name" value="PID"/>
    <property type="match status" value="1"/>
</dbReference>
<dbReference type="EMBL" id="UZAJ01010477">
    <property type="protein sequence ID" value="VDO58009.1"/>
    <property type="molecule type" value="Genomic_DNA"/>
</dbReference>
<evidence type="ECO:0000313" key="5">
    <source>
        <dbReference type="Proteomes" id="UP000267606"/>
    </source>
</evidence>
<dbReference type="AlphaFoldDB" id="A0A3P7WVN7"/>
<proteinExistence type="predicted"/>
<accession>A0A3P7WVN7</accession>
<dbReference type="GO" id="GO:0005737">
    <property type="term" value="C:cytoplasm"/>
    <property type="evidence" value="ECO:0007669"/>
    <property type="project" value="TreeGrafter"/>
</dbReference>
<protein>
    <recommendedName>
        <fullName evidence="3">PID domain-containing protein</fullName>
    </recommendedName>
</protein>
<dbReference type="PROSITE" id="PS01179">
    <property type="entry name" value="PID"/>
    <property type="match status" value="1"/>
</dbReference>
<evidence type="ECO:0000256" key="2">
    <source>
        <dbReference type="ARBA" id="ARBA00022553"/>
    </source>
</evidence>
<reference evidence="4 5" key="1">
    <citation type="submission" date="2018-11" db="EMBL/GenBank/DDBJ databases">
        <authorList>
            <consortium name="Pathogen Informatics"/>
        </authorList>
    </citation>
    <scope>NUCLEOTIDE SEQUENCE [LARGE SCALE GENOMIC DNA]</scope>
</reference>
<keyword evidence="1" id="KW-0217">Developmental protein</keyword>
<keyword evidence="5" id="KW-1185">Reference proteome</keyword>
<dbReference type="PANTHER" id="PTHR47368:SF2">
    <property type="entry name" value="PID DOMAIN-CONTAINING PROTEIN"/>
    <property type="match status" value="1"/>
</dbReference>
<dbReference type="Gene3D" id="2.30.29.30">
    <property type="entry name" value="Pleckstrin-homology domain (PH domain)/Phosphotyrosine-binding domain (PTB)"/>
    <property type="match status" value="1"/>
</dbReference>
<dbReference type="InterPro" id="IPR006020">
    <property type="entry name" value="PTB/PI_dom"/>
</dbReference>
<organism evidence="4 5">
    <name type="scientific">Onchocerca flexuosa</name>
    <dbReference type="NCBI Taxonomy" id="387005"/>
    <lineage>
        <taxon>Eukaryota</taxon>
        <taxon>Metazoa</taxon>
        <taxon>Ecdysozoa</taxon>
        <taxon>Nematoda</taxon>
        <taxon>Chromadorea</taxon>
        <taxon>Rhabditida</taxon>
        <taxon>Spirurina</taxon>
        <taxon>Spiruromorpha</taxon>
        <taxon>Filarioidea</taxon>
        <taxon>Onchocercidae</taxon>
        <taxon>Onchocerca</taxon>
    </lineage>
</organism>
<feature type="non-terminal residue" evidence="4">
    <location>
        <position position="191"/>
    </location>
</feature>
<dbReference type="Proteomes" id="UP000267606">
    <property type="component" value="Unassembled WGS sequence"/>
</dbReference>
<evidence type="ECO:0000313" key="4">
    <source>
        <dbReference type="EMBL" id="VDO58009.1"/>
    </source>
</evidence>
<evidence type="ECO:0000256" key="1">
    <source>
        <dbReference type="ARBA" id="ARBA00022473"/>
    </source>
</evidence>
<dbReference type="SUPFAM" id="SSF50729">
    <property type="entry name" value="PH domain-like"/>
    <property type="match status" value="1"/>
</dbReference>
<sequence length="191" mass="21186">MFYVHFLSLKKEKKNGKELEIAYFIFKIDFIFQVSFCAPDRGHDKGFAYICRDGTSRRWMCHGFHAIKESGERLSHAVGCAFAICLEKKKKRDIEAAAAVQAAAGLPPVGCEKPNIAGFTLDAITQQPSIPISSFERNSCNGSFRRLSITERLRDPQTAIVQPPPAISNPSSALHITSKPRPVGNPLLLIR</sequence>
<evidence type="ECO:0000259" key="3">
    <source>
        <dbReference type="PROSITE" id="PS01179"/>
    </source>
</evidence>
<dbReference type="PANTHER" id="PTHR47368">
    <property type="entry name" value="NUMB"/>
    <property type="match status" value="1"/>
</dbReference>
<keyword evidence="2" id="KW-0597">Phosphoprotein</keyword>
<dbReference type="InterPro" id="IPR011993">
    <property type="entry name" value="PH-like_dom_sf"/>
</dbReference>
<feature type="domain" description="PID" evidence="3">
    <location>
        <begin position="34"/>
        <end position="101"/>
    </location>
</feature>